<sequence>MRTATKTYPFSASQFVTWGTHRSISQRIKGIIEHHAHHIAVSRYQLQSVPQPQNVYSWLNNENMPSVVRLATLAKSEENIAFLFRDLNLYGRIDQMYQYDGTFFLVDTKSHASPTFSDQLQLSFYSFILSRLGYRMAPAAFVRSCCGNQVHYEEVDIIPHDAMSEIIGEVE</sequence>
<evidence type="ECO:0008006" key="3">
    <source>
        <dbReference type="Google" id="ProtNLM"/>
    </source>
</evidence>
<dbReference type="STRING" id="1219077.VAZ01S_023_00770"/>
<evidence type="ECO:0000313" key="2">
    <source>
        <dbReference type="Proteomes" id="UP000016567"/>
    </source>
</evidence>
<dbReference type="eggNOG" id="ENOG5032J25">
    <property type="taxonomic scope" value="Bacteria"/>
</dbReference>
<dbReference type="EMBL" id="BATL01000023">
    <property type="protein sequence ID" value="GAD75310.1"/>
    <property type="molecule type" value="Genomic_DNA"/>
</dbReference>
<evidence type="ECO:0000313" key="1">
    <source>
        <dbReference type="EMBL" id="GAD75310.1"/>
    </source>
</evidence>
<comment type="caution">
    <text evidence="1">The sequence shown here is derived from an EMBL/GenBank/DDBJ whole genome shotgun (WGS) entry which is preliminary data.</text>
</comment>
<name>U3ANH4_9VIBR</name>
<organism evidence="1 2">
    <name type="scientific">Vibrio azureus NBRC 104587</name>
    <dbReference type="NCBI Taxonomy" id="1219077"/>
    <lineage>
        <taxon>Bacteria</taxon>
        <taxon>Pseudomonadati</taxon>
        <taxon>Pseudomonadota</taxon>
        <taxon>Gammaproteobacteria</taxon>
        <taxon>Vibrionales</taxon>
        <taxon>Vibrionaceae</taxon>
        <taxon>Vibrio</taxon>
    </lineage>
</organism>
<dbReference type="OrthoDB" id="1681119at2"/>
<dbReference type="AlphaFoldDB" id="U3ANH4"/>
<gene>
    <name evidence="1" type="ORF">VAZ01S_023_00770</name>
</gene>
<keyword evidence="2" id="KW-1185">Reference proteome</keyword>
<accession>U3ANH4</accession>
<dbReference type="RefSeq" id="WP_021709069.1">
    <property type="nucleotide sequence ID" value="NZ_BAOB01000002.1"/>
</dbReference>
<dbReference type="Gene3D" id="3.90.320.10">
    <property type="match status" value="1"/>
</dbReference>
<dbReference type="InterPro" id="IPR011604">
    <property type="entry name" value="PDDEXK-like_dom_sf"/>
</dbReference>
<proteinExistence type="predicted"/>
<dbReference type="Proteomes" id="UP000016567">
    <property type="component" value="Unassembled WGS sequence"/>
</dbReference>
<reference evidence="1 2" key="1">
    <citation type="submission" date="2013-09" db="EMBL/GenBank/DDBJ databases">
        <title>Whole genome shotgun sequence of Vibrio azureus NBRC 104587.</title>
        <authorList>
            <person name="Isaki S."/>
            <person name="Hosoyama A."/>
            <person name="Numata M."/>
            <person name="Hashimoto M."/>
            <person name="Hosoyama Y."/>
            <person name="Tsuchikane K."/>
            <person name="Noguchi M."/>
            <person name="Hirakata S."/>
            <person name="Ichikawa N."/>
            <person name="Ohji S."/>
            <person name="Yamazoe A."/>
            <person name="Fujita N."/>
        </authorList>
    </citation>
    <scope>NUCLEOTIDE SEQUENCE [LARGE SCALE GENOMIC DNA]</scope>
    <source>
        <strain evidence="1 2">NBRC 104587</strain>
    </source>
</reference>
<protein>
    <recommendedName>
        <fullName evidence="3">PD-(D/E)XK endonuclease-like domain-containing protein</fullName>
    </recommendedName>
</protein>